<comment type="subcellular location">
    <subcellularLocation>
        <location evidence="1">Membrane</location>
        <topology evidence="1">Multi-pass membrane protein</topology>
    </subcellularLocation>
</comment>
<dbReference type="PANTHER" id="PTHR43847:SF1">
    <property type="entry name" value="BLL3993 PROTEIN"/>
    <property type="match status" value="1"/>
</dbReference>
<keyword evidence="3" id="KW-1133">Transmembrane helix</keyword>
<keyword evidence="2" id="KW-0812">Transmembrane</keyword>
<dbReference type="InterPro" id="IPR007269">
    <property type="entry name" value="ICMT_MeTrfase"/>
</dbReference>
<keyword evidence="4" id="KW-0472">Membrane</keyword>
<sequence>MRARSLSRWLVLTIMLQRLLELRRARAGERWARAQGAREYGRAHYPLFFLLHGAWLGSLLLEGRHSRGRVAWPWLVLWLASQGVRYWVMHTLGRLWNTRILIVPGAARVRRGPFRFVKHPNYLAVALELLSAPLSVGALRTAVVFSLLNAALLLGVRIPAEERALREYESPPR</sequence>
<dbReference type="KEGG" id="dpd:Deipe_1774"/>
<keyword evidence="6" id="KW-1185">Reference proteome</keyword>
<evidence type="ECO:0000256" key="1">
    <source>
        <dbReference type="ARBA" id="ARBA00004141"/>
    </source>
</evidence>
<dbReference type="PANTHER" id="PTHR43847">
    <property type="entry name" value="BLL3993 PROTEIN"/>
    <property type="match status" value="1"/>
</dbReference>
<dbReference type="STRING" id="937777.Deipe_1774"/>
<gene>
    <name evidence="5" type="ordered locus">Deipe_1774</name>
</gene>
<name>L0A080_DEIPD</name>
<accession>L0A080</accession>
<dbReference type="Gene3D" id="1.20.120.1630">
    <property type="match status" value="1"/>
</dbReference>
<evidence type="ECO:0000256" key="2">
    <source>
        <dbReference type="ARBA" id="ARBA00022692"/>
    </source>
</evidence>
<dbReference type="Pfam" id="PF04140">
    <property type="entry name" value="ICMT"/>
    <property type="match status" value="1"/>
</dbReference>
<evidence type="ECO:0008006" key="7">
    <source>
        <dbReference type="Google" id="ProtNLM"/>
    </source>
</evidence>
<dbReference type="GO" id="GO:0016020">
    <property type="term" value="C:membrane"/>
    <property type="evidence" value="ECO:0007669"/>
    <property type="project" value="UniProtKB-SubCell"/>
</dbReference>
<dbReference type="InterPro" id="IPR052527">
    <property type="entry name" value="Metal_cation-efflux_comp"/>
</dbReference>
<organism evidence="5 6">
    <name type="scientific">Deinococcus peraridilitoris (strain DSM 19664 / LMG 22246 / CIP 109416 / KR-200)</name>
    <dbReference type="NCBI Taxonomy" id="937777"/>
    <lineage>
        <taxon>Bacteria</taxon>
        <taxon>Thermotogati</taxon>
        <taxon>Deinococcota</taxon>
        <taxon>Deinococci</taxon>
        <taxon>Deinococcales</taxon>
        <taxon>Deinococcaceae</taxon>
        <taxon>Deinococcus</taxon>
    </lineage>
</organism>
<dbReference type="HOGENOM" id="CLU_102515_0_0_0"/>
<dbReference type="RefSeq" id="WP_015235598.1">
    <property type="nucleotide sequence ID" value="NC_019793.1"/>
</dbReference>
<dbReference type="eggNOG" id="COG1755">
    <property type="taxonomic scope" value="Bacteria"/>
</dbReference>
<proteinExistence type="predicted"/>
<dbReference type="Proteomes" id="UP000010467">
    <property type="component" value="Chromosome"/>
</dbReference>
<evidence type="ECO:0000256" key="4">
    <source>
        <dbReference type="ARBA" id="ARBA00023136"/>
    </source>
</evidence>
<evidence type="ECO:0000256" key="3">
    <source>
        <dbReference type="ARBA" id="ARBA00022989"/>
    </source>
</evidence>
<evidence type="ECO:0000313" key="6">
    <source>
        <dbReference type="Proteomes" id="UP000010467"/>
    </source>
</evidence>
<dbReference type="EMBL" id="CP003382">
    <property type="protein sequence ID" value="AFZ67293.1"/>
    <property type="molecule type" value="Genomic_DNA"/>
</dbReference>
<dbReference type="PATRIC" id="fig|937777.3.peg.1776"/>
<dbReference type="GO" id="GO:0004671">
    <property type="term" value="F:protein C-terminal S-isoprenylcysteine carboxyl O-methyltransferase activity"/>
    <property type="evidence" value="ECO:0007669"/>
    <property type="project" value="InterPro"/>
</dbReference>
<protein>
    <recommendedName>
        <fullName evidence="7">Isoprenylcysteine carboxyl methyltransferase (ICMT) family protein</fullName>
    </recommendedName>
</protein>
<dbReference type="AlphaFoldDB" id="L0A080"/>
<evidence type="ECO:0000313" key="5">
    <source>
        <dbReference type="EMBL" id="AFZ67293.1"/>
    </source>
</evidence>
<reference evidence="5" key="1">
    <citation type="submission" date="2012-03" db="EMBL/GenBank/DDBJ databases">
        <title>Complete sequence of chromosome of Deinococcus peraridilitoris DSM 19664.</title>
        <authorList>
            <consortium name="US DOE Joint Genome Institute (JGI-PGF)"/>
            <person name="Lucas S."/>
            <person name="Copeland A."/>
            <person name="Lapidus A."/>
            <person name="Glavina del Rio T."/>
            <person name="Dalin E."/>
            <person name="Tice H."/>
            <person name="Bruce D."/>
            <person name="Goodwin L."/>
            <person name="Pitluck S."/>
            <person name="Peters L."/>
            <person name="Mikhailova N."/>
            <person name="Lu M."/>
            <person name="Kyrpides N."/>
            <person name="Mavromatis K."/>
            <person name="Ivanova N."/>
            <person name="Brettin T."/>
            <person name="Detter J.C."/>
            <person name="Han C."/>
            <person name="Larimer F."/>
            <person name="Land M."/>
            <person name="Hauser L."/>
            <person name="Markowitz V."/>
            <person name="Cheng J.-F."/>
            <person name="Hugenholtz P."/>
            <person name="Woyke T."/>
            <person name="Wu D."/>
            <person name="Pukall R."/>
            <person name="Steenblock K."/>
            <person name="Brambilla E."/>
            <person name="Klenk H.-P."/>
            <person name="Eisen J.A."/>
        </authorList>
    </citation>
    <scope>NUCLEOTIDE SEQUENCE</scope>
    <source>
        <strain evidence="5">DSM 19664</strain>
    </source>
</reference>